<sequence length="110" mass="11374">MSSASVGKLMMKLSLTDDETPDLFRALAAVKDARRRTGRLKDLAAKGLLLERSGAATVGVLHVAAPAAHQAAGEPPGEDPLRRHLPPGITGSGLVSAWDEPAGDADARKA</sequence>
<dbReference type="AlphaFoldDB" id="A0A2W5DBQ8"/>
<accession>A0A2W5DBQ8</accession>
<organism evidence="2 3">
    <name type="scientific">Roseateles depolymerans</name>
    <dbReference type="NCBI Taxonomy" id="76731"/>
    <lineage>
        <taxon>Bacteria</taxon>
        <taxon>Pseudomonadati</taxon>
        <taxon>Pseudomonadota</taxon>
        <taxon>Betaproteobacteria</taxon>
        <taxon>Burkholderiales</taxon>
        <taxon>Sphaerotilaceae</taxon>
        <taxon>Roseateles</taxon>
    </lineage>
</organism>
<evidence type="ECO:0000313" key="2">
    <source>
        <dbReference type="EMBL" id="PZP27164.1"/>
    </source>
</evidence>
<protein>
    <submittedName>
        <fullName evidence="2">Uncharacterized protein</fullName>
    </submittedName>
</protein>
<feature type="region of interest" description="Disordered" evidence="1">
    <location>
        <begin position="69"/>
        <end position="110"/>
    </location>
</feature>
<reference evidence="2 3" key="1">
    <citation type="submission" date="2017-08" db="EMBL/GenBank/DDBJ databases">
        <title>Infants hospitalized years apart are colonized by the same room-sourced microbial strains.</title>
        <authorList>
            <person name="Brooks B."/>
            <person name="Olm M.R."/>
            <person name="Firek B.A."/>
            <person name="Baker R."/>
            <person name="Thomas B.C."/>
            <person name="Morowitz M.J."/>
            <person name="Banfield J.F."/>
        </authorList>
    </citation>
    <scope>NUCLEOTIDE SEQUENCE [LARGE SCALE GENOMIC DNA]</scope>
    <source>
        <strain evidence="2">S2_012_000_R2_81</strain>
    </source>
</reference>
<dbReference type="EMBL" id="QFOD01000034">
    <property type="protein sequence ID" value="PZP27164.1"/>
    <property type="molecule type" value="Genomic_DNA"/>
</dbReference>
<comment type="caution">
    <text evidence="2">The sequence shown here is derived from an EMBL/GenBank/DDBJ whole genome shotgun (WGS) entry which is preliminary data.</text>
</comment>
<name>A0A2W5DBQ8_9BURK</name>
<dbReference type="Proteomes" id="UP000249633">
    <property type="component" value="Unassembled WGS sequence"/>
</dbReference>
<proteinExistence type="predicted"/>
<evidence type="ECO:0000313" key="3">
    <source>
        <dbReference type="Proteomes" id="UP000249633"/>
    </source>
</evidence>
<gene>
    <name evidence="2" type="ORF">DI603_22565</name>
</gene>
<evidence type="ECO:0000256" key="1">
    <source>
        <dbReference type="SAM" id="MobiDB-lite"/>
    </source>
</evidence>